<dbReference type="AlphaFoldDB" id="A0A7C9TIE0"/>
<dbReference type="EMBL" id="JAAGOH010000008">
    <property type="protein sequence ID" value="NDY91259.1"/>
    <property type="molecule type" value="Genomic_DNA"/>
</dbReference>
<name>A0A7C9TIE0_9BURK</name>
<accession>A0A7C9TIE0</accession>
<dbReference type="InterPro" id="IPR036866">
    <property type="entry name" value="RibonucZ/Hydroxyglut_hydro"/>
</dbReference>
<dbReference type="Pfam" id="PF14234">
    <property type="entry name" value="DUF4336"/>
    <property type="match status" value="1"/>
</dbReference>
<dbReference type="SUPFAM" id="SSF56281">
    <property type="entry name" value="Metallo-hydrolase/oxidoreductase"/>
    <property type="match status" value="1"/>
</dbReference>
<gene>
    <name evidence="1" type="ORF">G3A44_08660</name>
</gene>
<proteinExistence type="predicted"/>
<protein>
    <submittedName>
        <fullName evidence="1">DUF4336 domain-containing protein</fullName>
    </submittedName>
</protein>
<evidence type="ECO:0000313" key="1">
    <source>
        <dbReference type="EMBL" id="NDY91259.1"/>
    </source>
</evidence>
<reference evidence="1 2" key="1">
    <citation type="submission" date="2020-02" db="EMBL/GenBank/DDBJ databases">
        <title>Ideonella bacterium strain TBM-1.</title>
        <authorList>
            <person name="Chen W.-M."/>
        </authorList>
    </citation>
    <scope>NUCLEOTIDE SEQUENCE [LARGE SCALE GENOMIC DNA]</scope>
    <source>
        <strain evidence="1 2">TBM-1</strain>
    </source>
</reference>
<dbReference type="InterPro" id="IPR025638">
    <property type="entry name" value="DUF4336"/>
</dbReference>
<dbReference type="Gene3D" id="3.60.15.10">
    <property type="entry name" value="Ribonuclease Z/Hydroxyacylglutathione hydrolase-like"/>
    <property type="match status" value="1"/>
</dbReference>
<comment type="caution">
    <text evidence="1">The sequence shown here is derived from an EMBL/GenBank/DDBJ whole genome shotgun (WGS) entry which is preliminary data.</text>
</comment>
<dbReference type="Proteomes" id="UP000484255">
    <property type="component" value="Unassembled WGS sequence"/>
</dbReference>
<keyword evidence="2" id="KW-1185">Reference proteome</keyword>
<dbReference type="PANTHER" id="PTHR33835:SF1">
    <property type="entry name" value="METALLO-BETA-LACTAMASE DOMAIN-CONTAINING PROTEIN"/>
    <property type="match status" value="1"/>
</dbReference>
<organism evidence="1 2">
    <name type="scientific">Ideonella livida</name>
    <dbReference type="NCBI Taxonomy" id="2707176"/>
    <lineage>
        <taxon>Bacteria</taxon>
        <taxon>Pseudomonadati</taxon>
        <taxon>Pseudomonadota</taxon>
        <taxon>Betaproteobacteria</taxon>
        <taxon>Burkholderiales</taxon>
        <taxon>Sphaerotilaceae</taxon>
        <taxon>Ideonella</taxon>
    </lineage>
</organism>
<evidence type="ECO:0000313" key="2">
    <source>
        <dbReference type="Proteomes" id="UP000484255"/>
    </source>
</evidence>
<dbReference type="PANTHER" id="PTHR33835">
    <property type="entry name" value="YALI0C07656P"/>
    <property type="match status" value="1"/>
</dbReference>
<dbReference type="RefSeq" id="WP_163457114.1">
    <property type="nucleotide sequence ID" value="NZ_JAAGOH010000008.1"/>
</dbReference>
<sequence length="246" mass="27259">MKLPTPPPVAWSPQWEYTLSPVTADIWIVRHPLMVRGVEITTCMTVVRLPEGRLWLHSPVPMDVTLRSQLAGLGRVSHVVAPNRHHHRFVRQALAHWPQATLHAAPGLGLDHPDLAAAPLLGAASSLHWGAELSAWPIEGQPGVAETVFFHHPSRTLIVTDLLTWFGPWDAWPVRAWARLQGCLGEPAVPQRLRRHYTQRAAAARSIAQVLALQPRRIVLGHGPVVQAQATERLVRAFAWLPGLDP</sequence>